<proteinExistence type="predicted"/>
<protein>
    <recommendedName>
        <fullName evidence="1">F-box domain-containing protein</fullName>
    </recommendedName>
</protein>
<dbReference type="InterPro" id="IPR055294">
    <property type="entry name" value="FBL60-like"/>
</dbReference>
<dbReference type="Gene3D" id="1.20.1280.50">
    <property type="match status" value="1"/>
</dbReference>
<evidence type="ECO:0000259" key="1">
    <source>
        <dbReference type="Pfam" id="PF00646"/>
    </source>
</evidence>
<name>A0AAV5ML79_9ROSI</name>
<feature type="domain" description="F-box" evidence="1">
    <location>
        <begin position="13"/>
        <end position="46"/>
    </location>
</feature>
<reference evidence="2 3" key="1">
    <citation type="journal article" date="2021" name="Commun. Biol.">
        <title>The genome of Shorea leprosula (Dipterocarpaceae) highlights the ecological relevance of drought in aseasonal tropical rainforests.</title>
        <authorList>
            <person name="Ng K.K.S."/>
            <person name="Kobayashi M.J."/>
            <person name="Fawcett J.A."/>
            <person name="Hatakeyama M."/>
            <person name="Paape T."/>
            <person name="Ng C.H."/>
            <person name="Ang C.C."/>
            <person name="Tnah L.H."/>
            <person name="Lee C.T."/>
            <person name="Nishiyama T."/>
            <person name="Sese J."/>
            <person name="O'Brien M.J."/>
            <person name="Copetti D."/>
            <person name="Mohd Noor M.I."/>
            <person name="Ong R.C."/>
            <person name="Putra M."/>
            <person name="Sireger I.Z."/>
            <person name="Indrioko S."/>
            <person name="Kosugi Y."/>
            <person name="Izuno A."/>
            <person name="Isagi Y."/>
            <person name="Lee S.L."/>
            <person name="Shimizu K.K."/>
        </authorList>
    </citation>
    <scope>NUCLEOTIDE SEQUENCE [LARGE SCALE GENOMIC DNA]</scope>
    <source>
        <strain evidence="2">214</strain>
    </source>
</reference>
<dbReference type="CDD" id="cd22160">
    <property type="entry name" value="F-box_AtFBL13-like"/>
    <property type="match status" value="1"/>
</dbReference>
<evidence type="ECO:0000313" key="2">
    <source>
        <dbReference type="EMBL" id="GKV50282.1"/>
    </source>
</evidence>
<keyword evidence="3" id="KW-1185">Reference proteome</keyword>
<dbReference type="Pfam" id="PF00646">
    <property type="entry name" value="F-box"/>
    <property type="match status" value="1"/>
</dbReference>
<dbReference type="InterPro" id="IPR001810">
    <property type="entry name" value="F-box_dom"/>
</dbReference>
<dbReference type="SUPFAM" id="SSF81383">
    <property type="entry name" value="F-box domain"/>
    <property type="match status" value="1"/>
</dbReference>
<dbReference type="Proteomes" id="UP001054252">
    <property type="component" value="Unassembled WGS sequence"/>
</dbReference>
<dbReference type="AlphaFoldDB" id="A0AAV5ML79"/>
<comment type="caution">
    <text evidence="2">The sequence shown here is derived from an EMBL/GenBank/DDBJ whole genome shotgun (WGS) entry which is preliminary data.</text>
</comment>
<organism evidence="2 3">
    <name type="scientific">Rubroshorea leprosula</name>
    <dbReference type="NCBI Taxonomy" id="152421"/>
    <lineage>
        <taxon>Eukaryota</taxon>
        <taxon>Viridiplantae</taxon>
        <taxon>Streptophyta</taxon>
        <taxon>Embryophyta</taxon>
        <taxon>Tracheophyta</taxon>
        <taxon>Spermatophyta</taxon>
        <taxon>Magnoliopsida</taxon>
        <taxon>eudicotyledons</taxon>
        <taxon>Gunneridae</taxon>
        <taxon>Pentapetalae</taxon>
        <taxon>rosids</taxon>
        <taxon>malvids</taxon>
        <taxon>Malvales</taxon>
        <taxon>Dipterocarpaceae</taxon>
        <taxon>Rubroshorea</taxon>
    </lineage>
</organism>
<sequence>MAAKRVVNSVESINSLTDEVICHTLSFLPTKDAVRTSFVSRRWRYLYTLVSNLDFELRPDYGDDSSVNQLMNFVDRVLLFHNRRSAVRFRLKCIHYNGRIGTPQFDSLRIDRWIRAVMWHSIQELDITEFDINPFISRQLKSFHSKRRKPV</sequence>
<evidence type="ECO:0000313" key="3">
    <source>
        <dbReference type="Proteomes" id="UP001054252"/>
    </source>
</evidence>
<dbReference type="InterPro" id="IPR036047">
    <property type="entry name" value="F-box-like_dom_sf"/>
</dbReference>
<dbReference type="PANTHER" id="PTHR31293">
    <property type="entry name" value="RNI-LIKE SUPERFAMILY PROTEIN"/>
    <property type="match status" value="1"/>
</dbReference>
<dbReference type="InterPro" id="IPR053781">
    <property type="entry name" value="F-box_AtFBL13-like"/>
</dbReference>
<accession>A0AAV5ML79</accession>
<dbReference type="PANTHER" id="PTHR31293:SF12">
    <property type="entry name" value="RNI-LIKE SUPERFAMILY PROTEIN"/>
    <property type="match status" value="1"/>
</dbReference>
<dbReference type="EMBL" id="BPVZ01000354">
    <property type="protein sequence ID" value="GKV50282.1"/>
    <property type="molecule type" value="Genomic_DNA"/>
</dbReference>
<gene>
    <name evidence="2" type="ORF">SLEP1_g56995</name>
</gene>